<dbReference type="EMBL" id="HBIB01003368">
    <property type="protein sequence ID" value="CAE0239966.1"/>
    <property type="molecule type" value="Transcribed_RNA"/>
</dbReference>
<reference evidence="2" key="1">
    <citation type="submission" date="2021-01" db="EMBL/GenBank/DDBJ databases">
        <authorList>
            <person name="Corre E."/>
            <person name="Pelletier E."/>
            <person name="Niang G."/>
            <person name="Scheremetjew M."/>
            <person name="Finn R."/>
            <person name="Kale V."/>
            <person name="Holt S."/>
            <person name="Cochrane G."/>
            <person name="Meng A."/>
            <person name="Brown T."/>
            <person name="Cohen L."/>
        </authorList>
    </citation>
    <scope>NUCLEOTIDE SEQUENCE</scope>
    <source>
        <strain evidence="2">NIES-2562</strain>
    </source>
</reference>
<evidence type="ECO:0000256" key="1">
    <source>
        <dbReference type="SAM" id="Phobius"/>
    </source>
</evidence>
<proteinExistence type="predicted"/>
<protein>
    <submittedName>
        <fullName evidence="2">Uncharacterized protein</fullName>
    </submittedName>
</protein>
<keyword evidence="1" id="KW-0472">Membrane</keyword>
<accession>A0A7S3G0Y5</accession>
<keyword evidence="1" id="KW-1133">Transmembrane helix</keyword>
<feature type="transmembrane region" description="Helical" evidence="1">
    <location>
        <begin position="59"/>
        <end position="80"/>
    </location>
</feature>
<organism evidence="2">
    <name type="scientific">Palpitomonas bilix</name>
    <dbReference type="NCBI Taxonomy" id="652834"/>
    <lineage>
        <taxon>Eukaryota</taxon>
        <taxon>Eukaryota incertae sedis</taxon>
    </lineage>
</organism>
<keyword evidence="1" id="KW-0812">Transmembrane</keyword>
<feature type="transmembrane region" description="Helical" evidence="1">
    <location>
        <begin position="34"/>
        <end position="53"/>
    </location>
</feature>
<evidence type="ECO:0000313" key="2">
    <source>
        <dbReference type="EMBL" id="CAE0239966.1"/>
    </source>
</evidence>
<sequence length="99" mass="11137">MSNASKTNSILSSSHLIFDFDFHLRLDIPPSPTCKLYSLLLPLPLFFLSASMFDASTSLPALSSTILLFVCFSHFYLFFLPPSLYTIQASTRPKIVEEK</sequence>
<gene>
    <name evidence="2" type="ORF">PBIL07802_LOCUS2117</name>
</gene>
<dbReference type="AlphaFoldDB" id="A0A7S3G0Y5"/>
<name>A0A7S3G0Y5_9EUKA</name>